<dbReference type="InterPro" id="IPR011990">
    <property type="entry name" value="TPR-like_helical_dom_sf"/>
</dbReference>
<keyword evidence="3" id="KW-1185">Reference proteome</keyword>
<accession>A0A6J1FIW6</accession>
<proteinExistence type="predicted"/>
<feature type="repeat" description="PPR" evidence="2">
    <location>
        <begin position="481"/>
        <end position="515"/>
    </location>
</feature>
<reference evidence="4" key="1">
    <citation type="submission" date="2025-08" db="UniProtKB">
        <authorList>
            <consortium name="RefSeq"/>
        </authorList>
    </citation>
    <scope>IDENTIFICATION</scope>
    <source>
        <tissue evidence="4">Young leaves</tissue>
    </source>
</reference>
<name>A0A6J1FIW6_CUCMO</name>
<dbReference type="KEGG" id="cmos:111445890"/>
<dbReference type="PANTHER" id="PTHR47262:SF1">
    <property type="entry name" value="OS02G0132600 PROTEIN"/>
    <property type="match status" value="1"/>
</dbReference>
<evidence type="ECO:0000313" key="4">
    <source>
        <dbReference type="RefSeq" id="XP_022940187.1"/>
    </source>
</evidence>
<protein>
    <submittedName>
        <fullName evidence="4">Pentatricopeptide repeat-containing protein At4g04790, mitochondrial-like isoform X1</fullName>
    </submittedName>
</protein>
<dbReference type="GeneID" id="111445890"/>
<dbReference type="NCBIfam" id="TIGR00756">
    <property type="entry name" value="PPR"/>
    <property type="match status" value="2"/>
</dbReference>
<dbReference type="PROSITE" id="PS51375">
    <property type="entry name" value="PPR"/>
    <property type="match status" value="2"/>
</dbReference>
<organism evidence="3 4">
    <name type="scientific">Cucurbita moschata</name>
    <name type="common">Winter crookneck squash</name>
    <name type="synonym">Cucurbita pepo var. moschata</name>
    <dbReference type="NCBI Taxonomy" id="3662"/>
    <lineage>
        <taxon>Eukaryota</taxon>
        <taxon>Viridiplantae</taxon>
        <taxon>Streptophyta</taxon>
        <taxon>Embryophyta</taxon>
        <taxon>Tracheophyta</taxon>
        <taxon>Spermatophyta</taxon>
        <taxon>Magnoliopsida</taxon>
        <taxon>eudicotyledons</taxon>
        <taxon>Gunneridae</taxon>
        <taxon>Pentapetalae</taxon>
        <taxon>rosids</taxon>
        <taxon>fabids</taxon>
        <taxon>Cucurbitales</taxon>
        <taxon>Cucurbitaceae</taxon>
        <taxon>Cucurbiteae</taxon>
        <taxon>Cucurbita</taxon>
    </lineage>
</organism>
<keyword evidence="1" id="KW-0677">Repeat</keyword>
<dbReference type="RefSeq" id="XP_022940187.1">
    <property type="nucleotide sequence ID" value="XM_023084419.1"/>
</dbReference>
<feature type="repeat" description="PPR" evidence="2">
    <location>
        <begin position="516"/>
        <end position="550"/>
    </location>
</feature>
<evidence type="ECO:0000256" key="2">
    <source>
        <dbReference type="PROSITE-ProRule" id="PRU00708"/>
    </source>
</evidence>
<dbReference type="PANTHER" id="PTHR47262">
    <property type="entry name" value="OS02G0132600 PROTEIN"/>
    <property type="match status" value="1"/>
</dbReference>
<dbReference type="Pfam" id="PF13041">
    <property type="entry name" value="PPR_2"/>
    <property type="match status" value="1"/>
</dbReference>
<gene>
    <name evidence="4" type="primary">LOC111445890</name>
</gene>
<dbReference type="Proteomes" id="UP000504609">
    <property type="component" value="Unplaced"/>
</dbReference>
<sequence length="869" mass="98483">MPSKSKNLSSLFRSAIIASKPSQNPQDAALKNYVSAIDPFSPSTSLSKAFDKRSIKSANSKKLPQKLNSDVQFPALILEEPSGSGDSMKHLTKAISSILCEGSSVRSPDAQENGDENSLKQLLDIPWFSNMSNHSISLRRREISRERKQKWIFKNSQNYRFNQLVRNCAQKLGTDVTLEVFGKLGRETGVKEYNALIDICLEKAKTSKDLEVVLEQIAKVYQLFKLMKEHGFQLEDETYGPVLTYLIDMDMMEEFNFFCEAVKDGNPGSNSRLGYYEMLFYVKINDVEKIQELCEHAIAHDGVDKYSLQENYLLALCECEQKEELLQMLEIVDITKLSSTVLAANVFKCLGRLLLHSIAEKLLVALKTSGNGAENIPYLIYNHVVSIPNLAIEDMVSKFKSMHLELDIKPSSVSYEKLICYCCGSLKVHMALDIANEMCDADFTPSTDVLHSILHAMDEGCEFNLVHQVYSLICRHNLKPDSEVFRRMISLCIKMKDFNGAYDMLKESEKMNFTPTASMYNAIMAGYFREKNTSDGLMVLKQMELADVKPDSKTFSYLISYCECEEDIIKYYEELKSSGVQATKHIFMALINAYAAHGQFEKAKQVISDEEIPVKNLNEIRSVLVSALASNAQIADALKIYDEMKQAGCNLEPKAVISLVEHYPFDWPMNRMFQLLGELHHDLDVWIDSCRRILLFSVKHNDLSSTVDLLKQLSYRCCNDEVMMGVAFDEIFSLIAESEPSYLETGLQLLQFIKNDLGLSPPRRCLDFLLGACANAKDAESSLLIWEEYEKAGLPHNTISYLRMYQALLASGDQKSAKVLLEKIPKDDAHVCYVIKECESVYVASFSVKKKKGRHKKKMLKMSINEREV</sequence>
<dbReference type="AlphaFoldDB" id="A0A6J1FIW6"/>
<dbReference type="InterPro" id="IPR002885">
    <property type="entry name" value="PPR_rpt"/>
</dbReference>
<evidence type="ECO:0000256" key="1">
    <source>
        <dbReference type="ARBA" id="ARBA00022737"/>
    </source>
</evidence>
<evidence type="ECO:0000313" key="3">
    <source>
        <dbReference type="Proteomes" id="UP000504609"/>
    </source>
</evidence>
<dbReference type="Pfam" id="PF01535">
    <property type="entry name" value="PPR"/>
    <property type="match status" value="2"/>
</dbReference>
<dbReference type="Gene3D" id="1.25.40.10">
    <property type="entry name" value="Tetratricopeptide repeat domain"/>
    <property type="match status" value="4"/>
</dbReference>